<dbReference type="InterPro" id="IPR008928">
    <property type="entry name" value="6-hairpin_glycosidase_sf"/>
</dbReference>
<comment type="subunit">
    <text evidence="2">Monomer.</text>
</comment>
<feature type="domain" description="Glycosyl hydrolase family 92" evidence="4">
    <location>
        <begin position="277"/>
        <end position="758"/>
    </location>
</feature>
<dbReference type="Pfam" id="PF17678">
    <property type="entry name" value="Glyco_hydro_92N"/>
    <property type="match status" value="1"/>
</dbReference>
<keyword evidence="6" id="KW-0378">Hydrolase</keyword>
<dbReference type="InterPro" id="IPR014718">
    <property type="entry name" value="GH-type_carb-bd"/>
</dbReference>
<keyword evidence="7" id="KW-1185">Reference proteome</keyword>
<name>A0AAW9S6G9_9BACT</name>
<evidence type="ECO:0000259" key="5">
    <source>
        <dbReference type="Pfam" id="PF17678"/>
    </source>
</evidence>
<evidence type="ECO:0000259" key="4">
    <source>
        <dbReference type="Pfam" id="PF07971"/>
    </source>
</evidence>
<dbReference type="GO" id="GO:0000224">
    <property type="term" value="F:peptide-N4-(N-acetyl-beta-glucosaminyl)asparagine amidase activity"/>
    <property type="evidence" value="ECO:0007669"/>
    <property type="project" value="TreeGrafter"/>
</dbReference>
<proteinExistence type="predicted"/>
<dbReference type="Pfam" id="PF07971">
    <property type="entry name" value="Glyco_hydro_92"/>
    <property type="match status" value="1"/>
</dbReference>
<keyword evidence="6" id="KW-0326">Glycosidase</keyword>
<dbReference type="EC" id="3.2.1.-" evidence="6"/>
<dbReference type="GO" id="GO:0005829">
    <property type="term" value="C:cytosol"/>
    <property type="evidence" value="ECO:0007669"/>
    <property type="project" value="TreeGrafter"/>
</dbReference>
<evidence type="ECO:0000256" key="2">
    <source>
        <dbReference type="ARBA" id="ARBA00011245"/>
    </source>
</evidence>
<evidence type="ECO:0000313" key="6">
    <source>
        <dbReference type="EMBL" id="MEN7550780.1"/>
    </source>
</evidence>
<dbReference type="NCBIfam" id="TIGR01180">
    <property type="entry name" value="aman2_put"/>
    <property type="match status" value="1"/>
</dbReference>
<dbReference type="AlphaFoldDB" id="A0AAW9S6G9"/>
<dbReference type="FunFam" id="3.30.2080.10:FF:000001">
    <property type="entry name" value="Alpha-1,2-mannosidase subfamily"/>
    <property type="match status" value="1"/>
</dbReference>
<feature type="domain" description="Glycosyl hydrolase family 92 N-terminal" evidence="5">
    <location>
        <begin position="30"/>
        <end position="271"/>
    </location>
</feature>
<dbReference type="PANTHER" id="PTHR12143:SF39">
    <property type="entry name" value="SECRETED PROTEIN"/>
    <property type="match status" value="1"/>
</dbReference>
<dbReference type="SUPFAM" id="SSF48208">
    <property type="entry name" value="Six-hairpin glycosidases"/>
    <property type="match status" value="1"/>
</dbReference>
<evidence type="ECO:0000256" key="3">
    <source>
        <dbReference type="ARBA" id="ARBA00022837"/>
    </source>
</evidence>
<dbReference type="GO" id="GO:0005975">
    <property type="term" value="P:carbohydrate metabolic process"/>
    <property type="evidence" value="ECO:0007669"/>
    <property type="project" value="InterPro"/>
</dbReference>
<sequence length="768" mass="87269">MKFKFTLLCILAFASYHNSLGQNPRKPVDYVDVFIGTSNSRWMLGPHATMPFGMIQLGPDNQGNVWMGGYEYAINSISGFSHLHAWTMGGLRMMPTTADLVLEDKSVDSPYKGANAGYHSRILKETEKAFPGYYSVHLYDHEVTAEMTATTRCGFQKYTFPKKKESRILVDLLFPTEWDYGFKVNDATITKVSDTEIEGYARCISGPWSSWNEYTLHFVLQFSKPFQAMNGWNEGKETKNLEKIAGKNDIGVYVTYETEKEEVIMVKSGISLVSVQQARLNLETELAPFGWNFTSAVDHARTTWNDLLSKITVEGGAEEDKTKFYTNLYRSYSAKQTWNDVNGKYRDACERVQQLPAGVDIYGGDAFWNTFWNLNGLWSLISPEIMKNWVLTQLELYDKTGWTSKGPAGLEYSAIMEGSHEMALLLSAYQKGIYTDTPEKIYQAMKKKVTRTGTAHECGGHAGNEQLDDYIRYGYMPMEAGVTCKTLDYAYDDWCVAQMAKAIGNKKDYKYFSQRSQNYKNAFHPELKYVVPKAKNGQWKTDFDVFSNQGFIEGNSWQYSIYVPHDAEGLIKLIGKDLFNKRLEEGFEKSQEHRFAAHAFDRTSGQSAEYYINHGNEVNMQAAWLFNYSGKPWLTQKYTRAIMDAFYGASPYHGWEGDEDEGQMGAWFVMSALGFFEMDGGCSEAPELDISSPLFEKITIRLDGNYYAGREFVIEAKNNSKENIYIQSALLNGRPLPTCRLKFKDLVEGGKLELTMGPAPNPDWGKTQ</sequence>
<dbReference type="GO" id="GO:0030246">
    <property type="term" value="F:carbohydrate binding"/>
    <property type="evidence" value="ECO:0007669"/>
    <property type="project" value="InterPro"/>
</dbReference>
<evidence type="ECO:0000256" key="1">
    <source>
        <dbReference type="ARBA" id="ARBA00001913"/>
    </source>
</evidence>
<dbReference type="Proteomes" id="UP001403385">
    <property type="component" value="Unassembled WGS sequence"/>
</dbReference>
<dbReference type="Gene3D" id="2.70.98.10">
    <property type="match status" value="1"/>
</dbReference>
<gene>
    <name evidence="6" type="ORF">AAG747_22860</name>
</gene>
<dbReference type="Gene3D" id="1.20.1050.60">
    <property type="entry name" value="alpha-1,2-mannosidase"/>
    <property type="match status" value="1"/>
</dbReference>
<dbReference type="EMBL" id="JBDKWZ010000016">
    <property type="protein sequence ID" value="MEN7550780.1"/>
    <property type="molecule type" value="Genomic_DNA"/>
</dbReference>
<dbReference type="GO" id="GO:0006516">
    <property type="term" value="P:glycoprotein catabolic process"/>
    <property type="evidence" value="ECO:0007669"/>
    <property type="project" value="TreeGrafter"/>
</dbReference>
<comment type="cofactor">
    <cofactor evidence="1">
        <name>Ca(2+)</name>
        <dbReference type="ChEBI" id="CHEBI:29108"/>
    </cofactor>
</comment>
<comment type="caution">
    <text evidence="6">The sequence shown here is derived from an EMBL/GenBank/DDBJ whole genome shotgun (WGS) entry which is preliminary data.</text>
</comment>
<reference evidence="6 7" key="1">
    <citation type="submission" date="2024-04" db="EMBL/GenBank/DDBJ databases">
        <title>Novel genus in family Flammeovirgaceae.</title>
        <authorList>
            <person name="Nguyen T.H."/>
            <person name="Vuong T.Q."/>
            <person name="Le H."/>
            <person name="Kim S.-G."/>
        </authorList>
    </citation>
    <scope>NUCLEOTIDE SEQUENCE [LARGE SCALE GENOMIC DNA]</scope>
    <source>
        <strain evidence="6 7">JCM 23209</strain>
    </source>
</reference>
<dbReference type="InterPro" id="IPR041371">
    <property type="entry name" value="GH92_N"/>
</dbReference>
<dbReference type="PANTHER" id="PTHR12143">
    <property type="entry name" value="PEPTIDE N-GLYCANASE PNGASE -RELATED"/>
    <property type="match status" value="1"/>
</dbReference>
<accession>A0AAW9S6G9</accession>
<dbReference type="InterPro" id="IPR050883">
    <property type="entry name" value="PNGase"/>
</dbReference>
<dbReference type="InterPro" id="IPR012939">
    <property type="entry name" value="Glyco_hydro_92"/>
</dbReference>
<dbReference type="RefSeq" id="WP_346823561.1">
    <property type="nucleotide sequence ID" value="NZ_JBDKWZ010000016.1"/>
</dbReference>
<organism evidence="6 7">
    <name type="scientific">Rapidithrix thailandica</name>
    <dbReference type="NCBI Taxonomy" id="413964"/>
    <lineage>
        <taxon>Bacteria</taxon>
        <taxon>Pseudomonadati</taxon>
        <taxon>Bacteroidota</taxon>
        <taxon>Cytophagia</taxon>
        <taxon>Cytophagales</taxon>
        <taxon>Flammeovirgaceae</taxon>
        <taxon>Rapidithrix</taxon>
    </lineage>
</organism>
<protein>
    <submittedName>
        <fullName evidence="6">GH92 family glycosyl hydrolase</fullName>
        <ecNumber evidence="6">3.2.1.-</ecNumber>
    </submittedName>
</protein>
<evidence type="ECO:0000313" key="7">
    <source>
        <dbReference type="Proteomes" id="UP001403385"/>
    </source>
</evidence>
<dbReference type="Gene3D" id="1.20.1610.10">
    <property type="entry name" value="alpha-1,2-mannosidases domains"/>
    <property type="match status" value="1"/>
</dbReference>
<dbReference type="Gene3D" id="3.30.2080.10">
    <property type="entry name" value="GH92 mannosidase domain"/>
    <property type="match status" value="1"/>
</dbReference>
<dbReference type="InterPro" id="IPR005887">
    <property type="entry name" value="GH92_a_mannosidase_put"/>
</dbReference>
<dbReference type="GO" id="GO:0016798">
    <property type="term" value="F:hydrolase activity, acting on glycosyl bonds"/>
    <property type="evidence" value="ECO:0007669"/>
    <property type="project" value="UniProtKB-KW"/>
</dbReference>
<keyword evidence="3" id="KW-0106">Calcium</keyword>